<dbReference type="AlphaFoldDB" id="A0A401ZT29"/>
<accession>A0A401ZT29</accession>
<dbReference type="Proteomes" id="UP000287224">
    <property type="component" value="Unassembled WGS sequence"/>
</dbReference>
<name>A0A401ZT29_9CHLR</name>
<keyword evidence="2" id="KW-1185">Reference proteome</keyword>
<gene>
    <name evidence="1" type="ORF">KDAU_73970</name>
</gene>
<sequence length="231" mass="26204">MTRDQLLHDLSATLCSLSSKHTLRVALDGIDAAGKTTLADELAPLIEAQGRPVIRASVDGFHQPRSVRLKRGSLSPEGYYEDSFDYASLRTVLLDPLGPQGNGYYGRVVFDFRTDTPLVTPLQEAPPNAVLLFDGVFLLRPELVHQWDYRIFVYVKMERALQRALRRDLSLFGSEEVIRTRYLQRYQPGQRLYYQIARPHEQANVLVDNNDPSFPQLLFPSQTVSLSSLEP</sequence>
<comment type="caution">
    <text evidence="1">The sequence shown here is derived from an EMBL/GenBank/DDBJ whole genome shotgun (WGS) entry which is preliminary data.</text>
</comment>
<dbReference type="OrthoDB" id="1420794at2"/>
<dbReference type="RefSeq" id="WP_126603054.1">
    <property type="nucleotide sequence ID" value="NZ_BIFQ01000002.1"/>
</dbReference>
<evidence type="ECO:0000313" key="2">
    <source>
        <dbReference type="Proteomes" id="UP000287224"/>
    </source>
</evidence>
<protein>
    <submittedName>
        <fullName evidence="1">Uridine kinase</fullName>
    </submittedName>
</protein>
<evidence type="ECO:0000313" key="1">
    <source>
        <dbReference type="EMBL" id="GCE10068.1"/>
    </source>
</evidence>
<reference evidence="2" key="1">
    <citation type="submission" date="2018-12" db="EMBL/GenBank/DDBJ databases">
        <title>Tengunoibacter tsumagoiensis gen. nov., sp. nov., Dictyobacter kobayashii sp. nov., D. alpinus sp. nov., and D. joshuensis sp. nov. and description of Dictyobacteraceae fam. nov. within the order Ktedonobacterales isolated from Tengu-no-mugimeshi.</title>
        <authorList>
            <person name="Wang C.M."/>
            <person name="Zheng Y."/>
            <person name="Sakai Y."/>
            <person name="Toyoda A."/>
            <person name="Minakuchi Y."/>
            <person name="Abe K."/>
            <person name="Yokota A."/>
            <person name="Yabe S."/>
        </authorList>
    </citation>
    <scope>NUCLEOTIDE SEQUENCE [LARGE SCALE GENOMIC DNA]</scope>
    <source>
        <strain evidence="2">S-27</strain>
    </source>
</reference>
<dbReference type="GO" id="GO:0016301">
    <property type="term" value="F:kinase activity"/>
    <property type="evidence" value="ECO:0007669"/>
    <property type="project" value="UniProtKB-KW"/>
</dbReference>
<organism evidence="1 2">
    <name type="scientific">Dictyobacter aurantiacus</name>
    <dbReference type="NCBI Taxonomy" id="1936993"/>
    <lineage>
        <taxon>Bacteria</taxon>
        <taxon>Bacillati</taxon>
        <taxon>Chloroflexota</taxon>
        <taxon>Ktedonobacteria</taxon>
        <taxon>Ktedonobacterales</taxon>
        <taxon>Dictyobacteraceae</taxon>
        <taxon>Dictyobacter</taxon>
    </lineage>
</organism>
<keyword evidence="1" id="KW-0808">Transferase</keyword>
<dbReference type="Gene3D" id="3.40.50.300">
    <property type="entry name" value="P-loop containing nucleotide triphosphate hydrolases"/>
    <property type="match status" value="1"/>
</dbReference>
<dbReference type="SUPFAM" id="SSF52540">
    <property type="entry name" value="P-loop containing nucleoside triphosphate hydrolases"/>
    <property type="match status" value="1"/>
</dbReference>
<dbReference type="EMBL" id="BIFQ01000002">
    <property type="protein sequence ID" value="GCE10068.1"/>
    <property type="molecule type" value="Genomic_DNA"/>
</dbReference>
<proteinExistence type="predicted"/>
<keyword evidence="1" id="KW-0418">Kinase</keyword>
<dbReference type="PANTHER" id="PTHR10285">
    <property type="entry name" value="URIDINE KINASE"/>
    <property type="match status" value="1"/>
</dbReference>
<dbReference type="InterPro" id="IPR027417">
    <property type="entry name" value="P-loop_NTPase"/>
</dbReference>